<dbReference type="EMBL" id="AP010904">
    <property type="protein sequence ID" value="BAH74611.1"/>
    <property type="molecule type" value="Genomic_DNA"/>
</dbReference>
<evidence type="ECO:0000313" key="2">
    <source>
        <dbReference type="EMBL" id="BAH74611.1"/>
    </source>
</evidence>
<dbReference type="STRING" id="573370.DMR_11200"/>
<reference evidence="2 3" key="1">
    <citation type="journal article" date="2009" name="Genome Res.">
        <title>Whole genome sequence of Desulfovibrio magneticus strain RS-1 revealed common gene clusters in magnetotactic bacteria.</title>
        <authorList>
            <person name="Nakazawa H."/>
            <person name="Arakaki A."/>
            <person name="Narita-Yamada S."/>
            <person name="Yashiro I."/>
            <person name="Jinno K."/>
            <person name="Aoki N."/>
            <person name="Tsuruyama A."/>
            <person name="Okamura Y."/>
            <person name="Tanikawa S."/>
            <person name="Fujita N."/>
            <person name="Takeyama H."/>
            <person name="Matsunaga T."/>
        </authorList>
    </citation>
    <scope>NUCLEOTIDE SEQUENCE [LARGE SCALE GENOMIC DNA]</scope>
    <source>
        <strain evidence="3">ATCC 700980 / DSM 13731 / RS-1</strain>
    </source>
</reference>
<name>C4XLM3_SOLM1</name>
<organism evidence="2 3">
    <name type="scientific">Solidesulfovibrio magneticus (strain ATCC 700980 / DSM 13731 / RS-1)</name>
    <name type="common">Desulfovibrio magneticus</name>
    <dbReference type="NCBI Taxonomy" id="573370"/>
    <lineage>
        <taxon>Bacteria</taxon>
        <taxon>Pseudomonadati</taxon>
        <taxon>Thermodesulfobacteriota</taxon>
        <taxon>Desulfovibrionia</taxon>
        <taxon>Desulfovibrionales</taxon>
        <taxon>Desulfovibrionaceae</taxon>
        <taxon>Solidesulfovibrio</taxon>
    </lineage>
</organism>
<accession>C4XLM3</accession>
<dbReference type="Proteomes" id="UP000009071">
    <property type="component" value="Chromosome"/>
</dbReference>
<dbReference type="KEGG" id="dma:DMR_11200"/>
<evidence type="ECO:0000313" key="3">
    <source>
        <dbReference type="Proteomes" id="UP000009071"/>
    </source>
</evidence>
<dbReference type="HOGENOM" id="CLU_1330170_0_0_7"/>
<sequence>MPAPTLNAVPANGPRRRHMAGFTMLLKLLTGAAVGGAGMGSGLGRMAGQGLAKGLIGSAARGLGGGKSGMGGGMGSGKGRGQSGGQGGGQGRCGCGQGGAQAETGEQLVKIVELVAKRLAERNAGQSAPALAAEDKPTLPASARTTLSLAVVEPENAAPTIEVRAVPMAAYACRMCGRRIAVAADDPIADPRCPQCGGPMDAAPEA</sequence>
<feature type="region of interest" description="Disordered" evidence="1">
    <location>
        <begin position="67"/>
        <end position="100"/>
    </location>
</feature>
<keyword evidence="3" id="KW-1185">Reference proteome</keyword>
<protein>
    <submittedName>
        <fullName evidence="2">Uncharacterized protein</fullName>
    </submittedName>
</protein>
<proteinExistence type="predicted"/>
<dbReference type="AlphaFoldDB" id="C4XLM3"/>
<evidence type="ECO:0000256" key="1">
    <source>
        <dbReference type="SAM" id="MobiDB-lite"/>
    </source>
</evidence>
<gene>
    <name evidence="2" type="ordered locus">DMR_11200</name>
</gene>
<feature type="compositionally biased region" description="Gly residues" evidence="1">
    <location>
        <begin position="67"/>
        <end position="99"/>
    </location>
</feature>